<protein>
    <submittedName>
        <fullName evidence="8">Sulfite oxidase</fullName>
    </submittedName>
</protein>
<comment type="caution">
    <text evidence="8">The sequence shown here is derived from an EMBL/GenBank/DDBJ whole genome shotgun (WGS) entry which is preliminary data.</text>
</comment>
<keyword evidence="4" id="KW-0560">Oxidoreductase</keyword>
<evidence type="ECO:0000256" key="1">
    <source>
        <dbReference type="ARBA" id="ARBA00001924"/>
    </source>
</evidence>
<sequence length="377" mass="42134">MPSSSTEYQYSVDEPLNREPDSEDLLSNFVTQDIGYDRNHGPIPVINADSHQVAVQGAVHNNLSLSIADLESFQQHSMICALQCAGNRRHVMRTTIKEVQGIDWFDGAVMNCRWSGPRLRDVLVKAGIDLTEHDQKKAQVEFACHQNPSPEEDWFGTSIPLEKAMAEESDVIIALRMNDKPLEPKHGHPARIIAPGLAGVRSVKWLDRITVQLQESTNHYHQRDYRILPPDVETSEQADPNWSKAPPLQEMPINSAICLPRSGSTCKRSSDGTVEVKGYALPGYAAGPIREVEVSADGGNTWKKAKLSADDEHGGDQDLKWAWRRWEIHITMDVGQDQKLLSRATDSKGNKQEAQSEWNLRGIGYCGYGQVYDLNIT</sequence>
<dbReference type="GO" id="GO:0006790">
    <property type="term" value="P:sulfur compound metabolic process"/>
    <property type="evidence" value="ECO:0007669"/>
    <property type="project" value="TreeGrafter"/>
</dbReference>
<evidence type="ECO:0000259" key="6">
    <source>
        <dbReference type="Pfam" id="PF00174"/>
    </source>
</evidence>
<dbReference type="PANTHER" id="PTHR19372:SF7">
    <property type="entry name" value="SULFITE OXIDASE, MITOCHONDRIAL"/>
    <property type="match status" value="1"/>
</dbReference>
<dbReference type="AlphaFoldDB" id="A0A395T4E0"/>
<dbReference type="GO" id="GO:0020037">
    <property type="term" value="F:heme binding"/>
    <property type="evidence" value="ECO:0007669"/>
    <property type="project" value="TreeGrafter"/>
</dbReference>
<keyword evidence="9" id="KW-1185">Reference proteome</keyword>
<feature type="domain" description="Moybdenum cofactor oxidoreductase dimerisation" evidence="7">
    <location>
        <begin position="248"/>
        <end position="363"/>
    </location>
</feature>
<dbReference type="InterPro" id="IPR036374">
    <property type="entry name" value="OxRdtase_Mopterin-bd_sf"/>
</dbReference>
<evidence type="ECO:0000313" key="9">
    <source>
        <dbReference type="Proteomes" id="UP000266234"/>
    </source>
</evidence>
<dbReference type="GO" id="GO:0005739">
    <property type="term" value="C:mitochondrion"/>
    <property type="evidence" value="ECO:0007669"/>
    <property type="project" value="TreeGrafter"/>
</dbReference>
<reference evidence="8 9" key="1">
    <citation type="journal article" date="2018" name="PLoS Pathog.">
        <title>Evolution of structural diversity of trichothecenes, a family of toxins produced by plant pathogenic and entomopathogenic fungi.</title>
        <authorList>
            <person name="Proctor R.H."/>
            <person name="McCormick S.P."/>
            <person name="Kim H.S."/>
            <person name="Cardoza R.E."/>
            <person name="Stanley A.M."/>
            <person name="Lindo L."/>
            <person name="Kelly A."/>
            <person name="Brown D.W."/>
            <person name="Lee T."/>
            <person name="Vaughan M.M."/>
            <person name="Alexander N.J."/>
            <person name="Busman M."/>
            <person name="Gutierrez S."/>
        </authorList>
    </citation>
    <scope>NUCLEOTIDE SEQUENCE [LARGE SCALE GENOMIC DNA]</scope>
    <source>
        <strain evidence="8 9">NRRL 20695</strain>
    </source>
</reference>
<dbReference type="OrthoDB" id="10051395at2759"/>
<dbReference type="PANTHER" id="PTHR19372">
    <property type="entry name" value="SULFITE REDUCTASE"/>
    <property type="match status" value="1"/>
</dbReference>
<evidence type="ECO:0000256" key="3">
    <source>
        <dbReference type="ARBA" id="ARBA00022723"/>
    </source>
</evidence>
<dbReference type="PRINTS" id="PR00407">
    <property type="entry name" value="EUMOPTERIN"/>
</dbReference>
<evidence type="ECO:0000313" key="8">
    <source>
        <dbReference type="EMBL" id="RGP79531.1"/>
    </source>
</evidence>
<dbReference type="FunFam" id="3.90.420.10:FF:000002">
    <property type="entry name" value="sulfite oxidase, mitochondrial"/>
    <property type="match status" value="1"/>
</dbReference>
<dbReference type="InterPro" id="IPR000572">
    <property type="entry name" value="OxRdtase_Mopterin-bd_dom"/>
</dbReference>
<evidence type="ECO:0000259" key="7">
    <source>
        <dbReference type="Pfam" id="PF03404"/>
    </source>
</evidence>
<evidence type="ECO:0000256" key="2">
    <source>
        <dbReference type="ARBA" id="ARBA00022505"/>
    </source>
</evidence>
<dbReference type="InterPro" id="IPR008335">
    <property type="entry name" value="Mopterin_OxRdtase_euk"/>
</dbReference>
<dbReference type="SUPFAM" id="SSF56524">
    <property type="entry name" value="Oxidoreductase molybdopterin-binding domain"/>
    <property type="match status" value="1"/>
</dbReference>
<dbReference type="Proteomes" id="UP000266234">
    <property type="component" value="Unassembled WGS sequence"/>
</dbReference>
<gene>
    <name evidence="8" type="ORF">FLONG3_2279</name>
</gene>
<dbReference type="Gene3D" id="3.90.420.10">
    <property type="entry name" value="Oxidoreductase, molybdopterin-binding domain"/>
    <property type="match status" value="1"/>
</dbReference>
<dbReference type="EMBL" id="PXOG01000044">
    <property type="protein sequence ID" value="RGP79531.1"/>
    <property type="molecule type" value="Genomic_DNA"/>
</dbReference>
<feature type="domain" description="Oxidoreductase molybdopterin-binding" evidence="6">
    <location>
        <begin position="40"/>
        <end position="220"/>
    </location>
</feature>
<dbReference type="SUPFAM" id="SSF81296">
    <property type="entry name" value="E set domains"/>
    <property type="match status" value="1"/>
</dbReference>
<proteinExistence type="predicted"/>
<evidence type="ECO:0000256" key="4">
    <source>
        <dbReference type="ARBA" id="ARBA00023002"/>
    </source>
</evidence>
<dbReference type="Gene3D" id="2.60.40.650">
    <property type="match status" value="1"/>
</dbReference>
<comment type="cofactor">
    <cofactor evidence="1">
        <name>Mo-molybdopterin</name>
        <dbReference type="ChEBI" id="CHEBI:71302"/>
    </cofactor>
</comment>
<dbReference type="GO" id="GO:0008482">
    <property type="term" value="F:sulfite oxidase activity"/>
    <property type="evidence" value="ECO:0007669"/>
    <property type="project" value="TreeGrafter"/>
</dbReference>
<dbReference type="STRING" id="694270.A0A395T4E0"/>
<dbReference type="GO" id="GO:0030151">
    <property type="term" value="F:molybdenum ion binding"/>
    <property type="evidence" value="ECO:0007669"/>
    <property type="project" value="InterPro"/>
</dbReference>
<keyword evidence="3" id="KW-0479">Metal-binding</keyword>
<accession>A0A395T4E0</accession>
<name>A0A395T4E0_9HYPO</name>
<organism evidence="8 9">
    <name type="scientific">Fusarium longipes</name>
    <dbReference type="NCBI Taxonomy" id="694270"/>
    <lineage>
        <taxon>Eukaryota</taxon>
        <taxon>Fungi</taxon>
        <taxon>Dikarya</taxon>
        <taxon>Ascomycota</taxon>
        <taxon>Pezizomycotina</taxon>
        <taxon>Sordariomycetes</taxon>
        <taxon>Hypocreomycetidae</taxon>
        <taxon>Hypocreales</taxon>
        <taxon>Nectriaceae</taxon>
        <taxon>Fusarium</taxon>
    </lineage>
</organism>
<keyword evidence="2" id="KW-0500">Molybdenum</keyword>
<dbReference type="Pfam" id="PF00174">
    <property type="entry name" value="Oxidored_molyb"/>
    <property type="match status" value="1"/>
</dbReference>
<feature type="region of interest" description="Disordered" evidence="5">
    <location>
        <begin position="1"/>
        <end position="23"/>
    </location>
</feature>
<dbReference type="InterPro" id="IPR005066">
    <property type="entry name" value="MoCF_OxRdtse_dimer"/>
</dbReference>
<dbReference type="InterPro" id="IPR014756">
    <property type="entry name" value="Ig_E-set"/>
</dbReference>
<dbReference type="Pfam" id="PF03404">
    <property type="entry name" value="Mo-co_dimer"/>
    <property type="match status" value="1"/>
</dbReference>
<evidence type="ECO:0000256" key="5">
    <source>
        <dbReference type="SAM" id="MobiDB-lite"/>
    </source>
</evidence>
<dbReference type="GO" id="GO:0043546">
    <property type="term" value="F:molybdopterin cofactor binding"/>
    <property type="evidence" value="ECO:0007669"/>
    <property type="project" value="TreeGrafter"/>
</dbReference>